<feature type="coiled-coil region" evidence="1">
    <location>
        <begin position="2"/>
        <end position="29"/>
    </location>
</feature>
<accession>A0A0F9C2K8</accession>
<dbReference type="Gene3D" id="1.10.287.610">
    <property type="entry name" value="Helix hairpin bin"/>
    <property type="match status" value="1"/>
</dbReference>
<name>A0A0F9C2K8_9ZZZZ</name>
<reference evidence="2" key="1">
    <citation type="journal article" date="2015" name="Nature">
        <title>Complex archaea that bridge the gap between prokaryotes and eukaryotes.</title>
        <authorList>
            <person name="Spang A."/>
            <person name="Saw J.H."/>
            <person name="Jorgensen S.L."/>
            <person name="Zaremba-Niedzwiedzka K."/>
            <person name="Martijn J."/>
            <person name="Lind A.E."/>
            <person name="van Eijk R."/>
            <person name="Schleper C."/>
            <person name="Guy L."/>
            <person name="Ettema T.J."/>
        </authorList>
    </citation>
    <scope>NUCLEOTIDE SEQUENCE</scope>
</reference>
<gene>
    <name evidence="2" type="ORF">LCGC14_2375200</name>
</gene>
<dbReference type="SUPFAM" id="SSF56091">
    <property type="entry name" value="DNA ligase/mRNA capping enzyme, catalytic domain"/>
    <property type="match status" value="1"/>
</dbReference>
<comment type="caution">
    <text evidence="2">The sequence shown here is derived from an EMBL/GenBank/DDBJ whole genome shotgun (WGS) entry which is preliminary data.</text>
</comment>
<protein>
    <submittedName>
        <fullName evidence="2">Uncharacterized protein</fullName>
    </submittedName>
</protein>
<keyword evidence="1" id="KW-0175">Coiled coil</keyword>
<proteinExistence type="predicted"/>
<dbReference type="EMBL" id="LAZR01035100">
    <property type="protein sequence ID" value="KKL28430.1"/>
    <property type="molecule type" value="Genomic_DNA"/>
</dbReference>
<organism evidence="2">
    <name type="scientific">marine sediment metagenome</name>
    <dbReference type="NCBI Taxonomy" id="412755"/>
    <lineage>
        <taxon>unclassified sequences</taxon>
        <taxon>metagenomes</taxon>
        <taxon>ecological metagenomes</taxon>
    </lineage>
</organism>
<evidence type="ECO:0000313" key="2">
    <source>
        <dbReference type="EMBL" id="KKL28430.1"/>
    </source>
</evidence>
<dbReference type="AlphaFoldDB" id="A0A0F9C2K8"/>
<evidence type="ECO:0000256" key="1">
    <source>
        <dbReference type="SAM" id="Coils"/>
    </source>
</evidence>
<sequence length="72" mass="8542">MEQANQARVVELEEKIVQARADYYNAEASVADEVYDAWVDDLAELKEQIQRSLMVQQVKKKFLDHMMLRQKR</sequence>